<sequence length="102" mass="11966">MVDIHAMDGPTITPREFRHRTQYYCERIARINRPLQLMSTYLASISTKDRKSDDKEWKLGTMDTMDAKDIELITYFSQKTSDCVHQGFKYDCKDPIVVPFNP</sequence>
<organism evidence="1">
    <name type="scientific">Oppiella nova</name>
    <dbReference type="NCBI Taxonomy" id="334625"/>
    <lineage>
        <taxon>Eukaryota</taxon>
        <taxon>Metazoa</taxon>
        <taxon>Ecdysozoa</taxon>
        <taxon>Arthropoda</taxon>
        <taxon>Chelicerata</taxon>
        <taxon>Arachnida</taxon>
        <taxon>Acari</taxon>
        <taxon>Acariformes</taxon>
        <taxon>Sarcoptiformes</taxon>
        <taxon>Oribatida</taxon>
        <taxon>Brachypylina</taxon>
        <taxon>Oppioidea</taxon>
        <taxon>Oppiidae</taxon>
        <taxon>Oppiella</taxon>
    </lineage>
</organism>
<evidence type="ECO:0000313" key="1">
    <source>
        <dbReference type="EMBL" id="CAD7665490.1"/>
    </source>
</evidence>
<gene>
    <name evidence="1" type="ORF">ONB1V03_LOCUS22047</name>
</gene>
<keyword evidence="2" id="KW-1185">Reference proteome</keyword>
<dbReference type="AlphaFoldDB" id="A0A7R9R0R3"/>
<evidence type="ECO:0000313" key="2">
    <source>
        <dbReference type="Proteomes" id="UP000728032"/>
    </source>
</evidence>
<dbReference type="OrthoDB" id="6534934at2759"/>
<name>A0A7R9R0R3_9ACAR</name>
<accession>A0A7R9R0R3</accession>
<proteinExistence type="predicted"/>
<dbReference type="Proteomes" id="UP000728032">
    <property type="component" value="Unassembled WGS sequence"/>
</dbReference>
<dbReference type="EMBL" id="CAJPVJ010046542">
    <property type="protein sequence ID" value="CAG2182626.1"/>
    <property type="molecule type" value="Genomic_DNA"/>
</dbReference>
<protein>
    <submittedName>
        <fullName evidence="1">Uncharacterized protein</fullName>
    </submittedName>
</protein>
<reference evidence="1" key="1">
    <citation type="submission" date="2020-11" db="EMBL/GenBank/DDBJ databases">
        <authorList>
            <person name="Tran Van P."/>
        </authorList>
    </citation>
    <scope>NUCLEOTIDE SEQUENCE</scope>
</reference>
<dbReference type="EMBL" id="OC961367">
    <property type="protein sequence ID" value="CAD7665490.1"/>
    <property type="molecule type" value="Genomic_DNA"/>
</dbReference>